<dbReference type="InterPro" id="IPR045079">
    <property type="entry name" value="Oxoprolinase-like"/>
</dbReference>
<dbReference type="InterPro" id="IPR008040">
    <property type="entry name" value="Hydant_A_N"/>
</dbReference>
<gene>
    <name evidence="4" type="ORF">VZC37_21850</name>
</gene>
<dbReference type="PANTHER" id="PTHR11365">
    <property type="entry name" value="5-OXOPROLINASE RELATED"/>
    <property type="match status" value="1"/>
</dbReference>
<reference evidence="4 5" key="1">
    <citation type="submission" date="2024-01" db="EMBL/GenBank/DDBJ databases">
        <title>Draft genome sequence of Gordonia sp. LSe1-13.</title>
        <authorList>
            <person name="Suphannarot A."/>
            <person name="Mingma R."/>
        </authorList>
    </citation>
    <scope>NUCLEOTIDE SEQUENCE [LARGE SCALE GENOMIC DNA]</scope>
    <source>
        <strain evidence="4 5">LSe1-13</strain>
    </source>
</reference>
<evidence type="ECO:0000313" key="5">
    <source>
        <dbReference type="Proteomes" id="UP001347146"/>
    </source>
</evidence>
<protein>
    <submittedName>
        <fullName evidence="4">Hydantoinase/oxoprolinase family protein</fullName>
    </submittedName>
</protein>
<feature type="domain" description="Hydantoinase A/oxoprolinase" evidence="1">
    <location>
        <begin position="207"/>
        <end position="489"/>
    </location>
</feature>
<dbReference type="SUPFAM" id="SSF53067">
    <property type="entry name" value="Actin-like ATPase domain"/>
    <property type="match status" value="1"/>
</dbReference>
<comment type="caution">
    <text evidence="4">The sequence shown here is derived from an EMBL/GenBank/DDBJ whole genome shotgun (WGS) entry which is preliminary data.</text>
</comment>
<keyword evidence="5" id="KW-1185">Reference proteome</keyword>
<dbReference type="Pfam" id="PF05378">
    <property type="entry name" value="Hydant_A_N"/>
    <property type="match status" value="1"/>
</dbReference>
<evidence type="ECO:0000313" key="4">
    <source>
        <dbReference type="EMBL" id="MEE3852996.1"/>
    </source>
</evidence>
<feature type="domain" description="Acetophenone carboxylase-like C-terminal" evidence="3">
    <location>
        <begin position="504"/>
        <end position="666"/>
    </location>
</feature>
<accession>A0ABU7MKB2</accession>
<evidence type="ECO:0000259" key="2">
    <source>
        <dbReference type="Pfam" id="PF05378"/>
    </source>
</evidence>
<organism evidence="4 5">
    <name type="scientific">Gordonia sesuvii</name>
    <dbReference type="NCBI Taxonomy" id="3116777"/>
    <lineage>
        <taxon>Bacteria</taxon>
        <taxon>Bacillati</taxon>
        <taxon>Actinomycetota</taxon>
        <taxon>Actinomycetes</taxon>
        <taxon>Mycobacteriales</taxon>
        <taxon>Gordoniaceae</taxon>
        <taxon>Gordonia</taxon>
    </lineage>
</organism>
<evidence type="ECO:0000259" key="3">
    <source>
        <dbReference type="Pfam" id="PF19278"/>
    </source>
</evidence>
<dbReference type="Pfam" id="PF19278">
    <property type="entry name" value="Hydant_A_C"/>
    <property type="match status" value="1"/>
</dbReference>
<dbReference type="RefSeq" id="WP_330435726.1">
    <property type="nucleotide sequence ID" value="NZ_JAZDUF010000008.1"/>
</dbReference>
<dbReference type="InterPro" id="IPR043129">
    <property type="entry name" value="ATPase_NBD"/>
</dbReference>
<dbReference type="InterPro" id="IPR002821">
    <property type="entry name" value="Hydantoinase_A"/>
</dbReference>
<dbReference type="EMBL" id="JAZDUF010000008">
    <property type="protein sequence ID" value="MEE3852996.1"/>
    <property type="molecule type" value="Genomic_DNA"/>
</dbReference>
<proteinExistence type="predicted"/>
<evidence type="ECO:0000259" key="1">
    <source>
        <dbReference type="Pfam" id="PF01968"/>
    </source>
</evidence>
<sequence>MSANNKAAVVGVDVGGTFTDVVAVRGGKIEVAKVPTVYGNTEAAVLDGARELGVGDITHFNHASTHGLNAVLTRNLPKIGFLTTHGHRDILDIGRTWRPQEGLTDPTWRRSFGDADRPLVERYLRRGVRERITSNGEVMTPFDEDDARAQLELLARCNVEGVAICLLNAYVNPAHEERLRLLAREILGDVPVSVSSEVSPLAKEFARASTTVIDVLMKLIYSDYAHRLDQGLAAQQFAGQLNFADCAAELLPVDVAMEKPFRIVFAGPAAGTMASAHYGALIDSANLLCCDVGGTSSDISVVVDGDPFVRTTFELEHDLIVNTLSNEISSIGAGGGSLVKVNNFGELTVGPGSAGADPGPVCYGQGGTEPTMTDACLLIGILDADGFASGKSLESELALQSFGALDSSLDIESRIGQAFAIGVNNIAEGVTNIAVKHGLDPREFSLMAFGAAGPMLLPAALELVNAKEVIVPPNPGLFSAVGLTSTDLVYSDVASSYTTLDAGAAEHINDVYEQMEAKLRRQLPADAGDATIARTFDGRLAGQTWETPLVTVPGGRIDEQAIDTMITNFHEVYAARSGSSFEAMPVQGVSFRVSARIETPKVTFQEASRRAPDTTLEGAAITLRYLYGDDVDATAYDRDALCIDDQIVGPAVVREHTSTTFIPRGQVGLIGRLGEIRIRKA</sequence>
<feature type="domain" description="Hydantoinase/oxoprolinase N-terminal" evidence="2">
    <location>
        <begin position="10"/>
        <end position="186"/>
    </location>
</feature>
<name>A0ABU7MKB2_9ACTN</name>
<dbReference type="Pfam" id="PF01968">
    <property type="entry name" value="Hydantoinase_A"/>
    <property type="match status" value="1"/>
</dbReference>
<dbReference type="InterPro" id="IPR049517">
    <property type="entry name" value="ACX-like_C"/>
</dbReference>
<dbReference type="Proteomes" id="UP001347146">
    <property type="component" value="Unassembled WGS sequence"/>
</dbReference>
<dbReference type="PANTHER" id="PTHR11365:SF23">
    <property type="entry name" value="HYPOTHETICAL 5-OXOPROLINASE (EUROFUNG)-RELATED"/>
    <property type="match status" value="1"/>
</dbReference>